<keyword evidence="5" id="KW-0808">Transferase</keyword>
<feature type="compositionally biased region" description="Pro residues" evidence="20">
    <location>
        <begin position="1097"/>
        <end position="1110"/>
    </location>
</feature>
<dbReference type="SUPFAM" id="SSF56112">
    <property type="entry name" value="Protein kinase-like (PK-like)"/>
    <property type="match status" value="4"/>
</dbReference>
<feature type="chain" id="PRO_5040265072" description="non-specific serine/threonine protein kinase" evidence="21">
    <location>
        <begin position="25"/>
        <end position="2811"/>
    </location>
</feature>
<evidence type="ECO:0000256" key="1">
    <source>
        <dbReference type="ARBA" id="ARBA00004167"/>
    </source>
</evidence>
<dbReference type="FunFam" id="3.30.430.20:FF:000002">
    <property type="entry name" value="Cysteine-rich receptor-like protein kinase 10"/>
    <property type="match status" value="4"/>
</dbReference>
<dbReference type="InterPro" id="IPR000719">
    <property type="entry name" value="Prot_kinase_dom"/>
</dbReference>
<keyword evidence="9 19" id="KW-0547">Nucleotide-binding</keyword>
<evidence type="ECO:0000256" key="8">
    <source>
        <dbReference type="ARBA" id="ARBA00022737"/>
    </source>
</evidence>
<keyword evidence="8" id="KW-0677">Repeat</keyword>
<dbReference type="InterPro" id="IPR038408">
    <property type="entry name" value="GNK2_sf"/>
</dbReference>
<keyword evidence="10" id="KW-0418">Kinase</keyword>
<dbReference type="InterPro" id="IPR002902">
    <property type="entry name" value="GNK2"/>
</dbReference>
<keyword evidence="16" id="KW-0325">Glycoprotein</keyword>
<evidence type="ECO:0000256" key="5">
    <source>
        <dbReference type="ARBA" id="ARBA00022679"/>
    </source>
</evidence>
<dbReference type="PROSITE" id="PS00108">
    <property type="entry name" value="PROTEIN_KINASE_ST"/>
    <property type="match status" value="3"/>
</dbReference>
<evidence type="ECO:0000256" key="6">
    <source>
        <dbReference type="ARBA" id="ARBA00022692"/>
    </source>
</evidence>
<reference evidence="24" key="1">
    <citation type="submission" date="2022-02" db="EMBL/GenBank/DDBJ databases">
        <authorList>
            <person name="Henning P.M."/>
            <person name="McCubbin A.G."/>
            <person name="Shore J.S."/>
        </authorList>
    </citation>
    <scope>NUCLEOTIDE SEQUENCE</scope>
    <source>
        <strain evidence="24">F60SS</strain>
        <tissue evidence="24">Leaves</tissue>
    </source>
</reference>
<protein>
    <recommendedName>
        <fullName evidence="2">non-specific serine/threonine protein kinase</fullName>
        <ecNumber evidence="2">2.7.11.1</ecNumber>
    </recommendedName>
</protein>
<proteinExistence type="predicted"/>
<keyword evidence="12" id="KW-1133">Transmembrane helix</keyword>
<dbReference type="Gene3D" id="3.30.200.20">
    <property type="entry name" value="Phosphorylase Kinase, domain 1"/>
    <property type="match status" value="4"/>
</dbReference>
<evidence type="ECO:0000256" key="3">
    <source>
        <dbReference type="ARBA" id="ARBA00022527"/>
    </source>
</evidence>
<keyword evidence="11 19" id="KW-0067">ATP-binding</keyword>
<feature type="domain" description="Gnk2-homologous" evidence="23">
    <location>
        <begin position="1889"/>
        <end position="1998"/>
    </location>
</feature>
<evidence type="ECO:0000256" key="16">
    <source>
        <dbReference type="ARBA" id="ARBA00023180"/>
    </source>
</evidence>
<feature type="domain" description="Protein kinase" evidence="22">
    <location>
        <begin position="2534"/>
        <end position="2811"/>
    </location>
</feature>
<feature type="domain" description="Gnk2-homologous" evidence="23">
    <location>
        <begin position="28"/>
        <end position="133"/>
    </location>
</feature>
<dbReference type="EMBL" id="JAKUCV010003028">
    <property type="protein sequence ID" value="KAJ4840529.1"/>
    <property type="molecule type" value="Genomic_DNA"/>
</dbReference>
<comment type="catalytic activity">
    <reaction evidence="18">
        <text>L-seryl-[protein] + ATP = O-phospho-L-seryl-[protein] + ADP + H(+)</text>
        <dbReference type="Rhea" id="RHEA:17989"/>
        <dbReference type="Rhea" id="RHEA-COMP:9863"/>
        <dbReference type="Rhea" id="RHEA-COMP:11604"/>
        <dbReference type="ChEBI" id="CHEBI:15378"/>
        <dbReference type="ChEBI" id="CHEBI:29999"/>
        <dbReference type="ChEBI" id="CHEBI:30616"/>
        <dbReference type="ChEBI" id="CHEBI:83421"/>
        <dbReference type="ChEBI" id="CHEBI:456216"/>
        <dbReference type="EC" id="2.7.11.1"/>
    </reaction>
</comment>
<dbReference type="FunFam" id="3.30.200.20:FF:000142">
    <property type="entry name" value="Cysteine-rich receptor-like protein kinase 10"/>
    <property type="match status" value="1"/>
</dbReference>
<sequence length="2811" mass="311854">MEPSPRLPLLPLAYLLVLPALVFAQPDFSLVWCYNDRGNYTDNSIYQTNLNALLSSLASDTQNDDSGFYNLTVGGSPPDQVNSIALCRGDTSPDICRSCIYNSTVKILQVCPNQKEAFGVYDMCMLRYTNRTIMGDMQTRPSLIAYNSANATDVDTFSQAVGELMGKLRTTAISGNSLRKFATGDNLTSQDFYTIYGMVQCTPDLSSRQCDDCLTSNYRESLQYFQGKIGGMIIGPSCQYRYELFQFYSNLAPTPPQRPPSPSVPSPPQYDPTPYNIILTWALITGSTELVALYHECNNITFARTSTYKANLNKLLSSLSSSTNLSSSSRASGFTNTSEGEYPDTVYALFLCRGDVSSNACQDCVSYATKDIVQFCPIHKEAIVWYDNCLLRYSNRSLFSTMDQTPSRVILDVISGNNMATDSSVKDIVLLSKMITEAANTAANDPSGAKKFAVRQESITGSFEDLFVLVQCTPDLSATDCFRCLQGASANLPTSVTLKQGRRFLYPSCTIRYAFELFYNKSAVQAAPPLPEDFPLIPLDVILCATEHFSDQNKLGRGGFGTVYKGILEDGKEIAVKRLSKTSVQGDHEFVNEIKLIARLQHRNLVRLLGCSLERNEKLLIYEYMPNRSLDVFLFGQFLDLLIRLQLFMVETERIVHRDLKASNVLLDYEMNPKISDFGMARIFGGNQDEASTNTIMGTYGYMAPEYAMGGLFSVKSDVFSFGVLLLEIISGRRNNSFHLSEEGESLLTFAWKLWSKSKGLELVDPLLLKSSVPTEALKCIQIGLLCVQEDPADRPNMSSVVVMLRSDTISLPLPREPAFSVGRVAGRASQSSSDKVWSLNDVTVTKLLPRGSSLYSLKFEASILILPIYRYNNCSNTSTFTPNSSYQANLSLLLSTLASNSSSNINGYFNTSVGQLPDVVYGHFLCRGDLGISDCQNCVTYAAKDIVQRCPNQKSGYVWYDECLLRYSSRNFFSVLDPDPPVFLWNDRNLTVDPRFNEMLANTIIAAATEASKGTAAKKFSIQVANYTWYNTLYILVQCTPDLSGSDCYRCALALVAQLPACCVVKGGGRSLLPSCTTRFEMFQFYNATAIVAQPPPPAASAAPSPPSSPGKKAKGKSNSTPIIIGASLAAKEESEERGELGDERSNRGEGVLEDGKEIAVKRLSETSHQGLNEFLNEVTLIARLQHRNLVRLLGCCLEKNEKLLIYEYMPNKSLDVLLFDSKMGEHLDWQTRLSIINGIARGLLYLHEDSRLRIIHRDLKASNVLLDYEMNPKISDFGMARIFGGKQGGENTRRIWVHGSRICNGRAWKMWCSGQGLELMDPSLVKSSVPLEVEKCIHIGLLCVQEDPEDRPTMSSVVVMLASNNIILPQPKRPAFTFGRLILVSCCIANLLCLTVADVPFFLCSNTTNNGTANATFQTNLEKLMTSLPSNASASKLFNTSIGDDPSRVYAQYMCLDYITNVSCSTCVRLATADIMQLCPNDMGATVWEELCQLRYSHKNFLGRLDVSGNIPLDNKRNISSEDLPLFLSVVNKTVSNLIRKAAYDPSANRYATGQTPFSDDTLYALVQCTADLSPDDCSTCLDVAMANISSWHYFSRGARLLSPSCYLRYELYAFYEGATEPDPNMELPKERNGIPRRVIQLQKFGETPQTIQSTDGLGHDRESGFMDLATIRAATDNFSDANMLGQGGFGPVYKILTGKKNSGFHKLRRAPSLIAYAWQLWNEGNETELADPLLADSYSSSEFSRPTMSMVLSMLKSEDTTLPPPERPAFSVGSTVADPEFIDCSSDKGNYTLNGTFQGNLEFLLETLPSNTSSTGFSNISSGEFPNKVYGQALCRGDVSPIVCQSCVQNVSQEILQLCRSRDAIMWHEFCQVYYSFQNLYQLYSYTGKYPDWDTQQKLVSDPAHFFDVLKYLMNNLTNEAAFNPSKNMFATGEINYSGSQTIYALVQCTRDISTSDCHTCLSSALGDLDACCYSRQGGIIFSRKCNLRFQMYSFYNASSYVVTYPSSKGTGICMRQMEDLDRYCCVCDNNRACSCSVVLYHLPAPETNKRRCGEKPASIFKGDGKPQNSHSDTRRGIAGIRGTAFHGLNHHQSSHRQFFGGKQAWPRWAWRLWNEGKEMEFVDPLLMETRSTAEVTRCIHVGLLCVQEDPADRPTMSSVVVLLGRNPVGSIPLPEPNQPAFSVGRMVPIERSSSFIDPSLNNITVSSISPRVSDPVLSLTNVFPQILNITALLEYLYHICSNTTTFTRNSTYQNNLNRLLSSLTSSANLSNADGFYSTSVGQDPNDVYGLFLCRGDVSPKGCQDCVSNATSTIVERCPIEKVAIIWYDACLLRYTNRSIFSTSDQSPAVFMWNVQNSTDPTRFNQLLASTMNNITTEAANAPSGAKKFAVRKDYFDGFQDLYSLVQCTPDLSSSDCEQCLRAAIANLPRCCGGKQGGRVLSPSCNIRYENYLFYNETATTPPAPPPSVLLSPPPAPAPEGKSGISTGTIIAIVIPKYHPAEENDDGYPISTVDQSLQFDFETIEAATERFSESKKLGEGGFGEVYQGTLPNGQEIAVKRLSRGSVQGAGEFKNEVILVAKLQHRNLVRLLGFCLEGEEKILVYEFVPNKSLDYFLFDPEKQGMLDWSRRYKIIGGIARGILYLHEDSRLRIIHRDLKASNILLDAEMNPKISDFGMARIVQWLYVSGICNARALLRQVWKHWRDGRPLDVMDPTLADTYSGNEVIRCIHIGLLCVQEDAAQRPTMATVVLMLNSYSVTLPLPQEPAFFYNTGTDGSLPIKELESDQSKSKSVPWSVDDDNITQVYPR</sequence>
<evidence type="ECO:0000256" key="15">
    <source>
        <dbReference type="ARBA" id="ARBA00023170"/>
    </source>
</evidence>
<keyword evidence="15" id="KW-0675">Receptor</keyword>
<dbReference type="PANTHER" id="PTHR27002:SF814">
    <property type="entry name" value="CYSTEINE-RICH RECEPTOR-LIKE PROTEIN KINASE 10"/>
    <property type="match status" value="1"/>
</dbReference>
<dbReference type="InterPro" id="IPR011009">
    <property type="entry name" value="Kinase-like_dom_sf"/>
</dbReference>
<dbReference type="FunFam" id="3.30.200.20:FF:000727">
    <property type="entry name" value="Cysteine-rich RLK (RECEPTOR-like protein kinase) 23"/>
    <property type="match status" value="1"/>
</dbReference>
<evidence type="ECO:0000256" key="7">
    <source>
        <dbReference type="ARBA" id="ARBA00022729"/>
    </source>
</evidence>
<dbReference type="InterPro" id="IPR008271">
    <property type="entry name" value="Ser/Thr_kinase_AS"/>
</dbReference>
<reference evidence="24" key="2">
    <citation type="journal article" date="2023" name="Plants (Basel)">
        <title>Annotation of the Turnera subulata (Passifloraceae) Draft Genome Reveals the S-Locus Evolved after the Divergence of Turneroideae from Passifloroideae in a Stepwise Manner.</title>
        <authorList>
            <person name="Henning P.M."/>
            <person name="Roalson E.H."/>
            <person name="Mir W."/>
            <person name="McCubbin A.G."/>
            <person name="Shore J.S."/>
        </authorList>
    </citation>
    <scope>NUCLEOTIDE SEQUENCE</scope>
    <source>
        <strain evidence="24">F60SS</strain>
    </source>
</reference>
<feature type="domain" description="Gnk2-homologous" evidence="23">
    <location>
        <begin position="290"/>
        <end position="398"/>
    </location>
</feature>
<dbReference type="GO" id="GO:0042742">
    <property type="term" value="P:defense response to bacterium"/>
    <property type="evidence" value="ECO:0007669"/>
    <property type="project" value="TreeGrafter"/>
</dbReference>
<feature type="compositionally biased region" description="Basic and acidic residues" evidence="20">
    <location>
        <begin position="1132"/>
        <end position="1149"/>
    </location>
</feature>
<evidence type="ECO:0000256" key="14">
    <source>
        <dbReference type="ARBA" id="ARBA00023157"/>
    </source>
</evidence>
<dbReference type="PROSITE" id="PS51473">
    <property type="entry name" value="GNK2"/>
    <property type="match status" value="12"/>
</dbReference>
<evidence type="ECO:0000256" key="2">
    <source>
        <dbReference type="ARBA" id="ARBA00012513"/>
    </source>
</evidence>
<comment type="caution">
    <text evidence="24">The sequence shown here is derived from an EMBL/GenBank/DDBJ whole genome shotgun (WGS) entry which is preliminary data.</text>
</comment>
<evidence type="ECO:0000256" key="21">
    <source>
        <dbReference type="SAM" id="SignalP"/>
    </source>
</evidence>
<feature type="domain" description="Gnk2-homologous" evidence="23">
    <location>
        <begin position="408"/>
        <end position="518"/>
    </location>
</feature>
<feature type="domain" description="Gnk2-homologous" evidence="23">
    <location>
        <begin position="2238"/>
        <end position="2343"/>
    </location>
</feature>
<evidence type="ECO:0000256" key="12">
    <source>
        <dbReference type="ARBA" id="ARBA00022989"/>
    </source>
</evidence>
<dbReference type="OrthoDB" id="1908162at2759"/>
<dbReference type="FunFam" id="1.10.510.10:FF:000060">
    <property type="entry name" value="G-type lectin S-receptor-like serine/threonine-protein kinase"/>
    <property type="match status" value="1"/>
</dbReference>
<keyword evidence="13" id="KW-0472">Membrane</keyword>
<dbReference type="FunFam" id="1.10.510.10:FF:001023">
    <property type="entry name" value="Os07g0541700 protein"/>
    <property type="match status" value="1"/>
</dbReference>
<evidence type="ECO:0000259" key="22">
    <source>
        <dbReference type="PROSITE" id="PS50011"/>
    </source>
</evidence>
<keyword evidence="14" id="KW-1015">Disulfide bond</keyword>
<feature type="region of interest" description="Disordered" evidence="20">
    <location>
        <begin position="2788"/>
        <end position="2811"/>
    </location>
</feature>
<evidence type="ECO:0000256" key="19">
    <source>
        <dbReference type="PROSITE-ProRule" id="PRU10141"/>
    </source>
</evidence>
<comment type="subcellular location">
    <subcellularLocation>
        <location evidence="1">Membrane</location>
        <topology evidence="1">Single-pass membrane protein</topology>
    </subcellularLocation>
</comment>
<dbReference type="GO" id="GO:0004674">
    <property type="term" value="F:protein serine/threonine kinase activity"/>
    <property type="evidence" value="ECO:0007669"/>
    <property type="project" value="UniProtKB-KW"/>
</dbReference>
<dbReference type="Pfam" id="PF01657">
    <property type="entry name" value="Stress-antifung"/>
    <property type="match status" value="12"/>
</dbReference>
<feature type="domain" description="Gnk2-homologous" evidence="23">
    <location>
        <begin position="1400"/>
        <end position="1503"/>
    </location>
</feature>
<dbReference type="PROSITE" id="PS50011">
    <property type="entry name" value="PROTEIN_KINASE_DOM"/>
    <property type="match status" value="3"/>
</dbReference>
<dbReference type="Gene3D" id="1.10.510.10">
    <property type="entry name" value="Transferase(Phosphotransferase) domain 1"/>
    <property type="match status" value="6"/>
</dbReference>
<keyword evidence="4" id="KW-0597">Phosphoprotein</keyword>
<dbReference type="EC" id="2.7.11.1" evidence="2"/>
<evidence type="ECO:0000313" key="24">
    <source>
        <dbReference type="EMBL" id="KAJ4840529.1"/>
    </source>
</evidence>
<evidence type="ECO:0000313" key="25">
    <source>
        <dbReference type="Proteomes" id="UP001141552"/>
    </source>
</evidence>
<organism evidence="24 25">
    <name type="scientific">Turnera subulata</name>
    <dbReference type="NCBI Taxonomy" id="218843"/>
    <lineage>
        <taxon>Eukaryota</taxon>
        <taxon>Viridiplantae</taxon>
        <taxon>Streptophyta</taxon>
        <taxon>Embryophyta</taxon>
        <taxon>Tracheophyta</taxon>
        <taxon>Spermatophyta</taxon>
        <taxon>Magnoliopsida</taxon>
        <taxon>eudicotyledons</taxon>
        <taxon>Gunneridae</taxon>
        <taxon>Pentapetalae</taxon>
        <taxon>rosids</taxon>
        <taxon>fabids</taxon>
        <taxon>Malpighiales</taxon>
        <taxon>Passifloraceae</taxon>
        <taxon>Turnera</taxon>
    </lineage>
</organism>
<feature type="domain" description="Gnk2-homologous" evidence="23">
    <location>
        <begin position="979"/>
        <end position="1086"/>
    </location>
</feature>
<evidence type="ECO:0000256" key="4">
    <source>
        <dbReference type="ARBA" id="ARBA00022553"/>
    </source>
</evidence>
<evidence type="ECO:0000256" key="13">
    <source>
        <dbReference type="ARBA" id="ARBA00023136"/>
    </source>
</evidence>
<dbReference type="CDD" id="cd14066">
    <property type="entry name" value="STKc_IRAK"/>
    <property type="match status" value="1"/>
</dbReference>
<evidence type="ECO:0000256" key="11">
    <source>
        <dbReference type="ARBA" id="ARBA00022840"/>
    </source>
</evidence>
<dbReference type="PANTHER" id="PTHR27002">
    <property type="entry name" value="RECEPTOR-LIKE SERINE/THREONINE-PROTEIN KINASE SD1-8"/>
    <property type="match status" value="1"/>
</dbReference>
<evidence type="ECO:0000256" key="18">
    <source>
        <dbReference type="ARBA" id="ARBA00048679"/>
    </source>
</evidence>
<keyword evidence="3" id="KW-0723">Serine/threonine-protein kinase</keyword>
<dbReference type="Pfam" id="PF07714">
    <property type="entry name" value="PK_Tyr_Ser-Thr"/>
    <property type="match status" value="3"/>
</dbReference>
<dbReference type="Proteomes" id="UP001141552">
    <property type="component" value="Unassembled WGS sequence"/>
</dbReference>
<dbReference type="CDD" id="cd23509">
    <property type="entry name" value="Gnk2-like"/>
    <property type="match status" value="12"/>
</dbReference>
<comment type="catalytic activity">
    <reaction evidence="17">
        <text>L-threonyl-[protein] + ATP = O-phospho-L-threonyl-[protein] + ADP + H(+)</text>
        <dbReference type="Rhea" id="RHEA:46608"/>
        <dbReference type="Rhea" id="RHEA-COMP:11060"/>
        <dbReference type="Rhea" id="RHEA-COMP:11605"/>
        <dbReference type="ChEBI" id="CHEBI:15378"/>
        <dbReference type="ChEBI" id="CHEBI:30013"/>
        <dbReference type="ChEBI" id="CHEBI:30616"/>
        <dbReference type="ChEBI" id="CHEBI:61977"/>
        <dbReference type="ChEBI" id="CHEBI:456216"/>
        <dbReference type="EC" id="2.7.11.1"/>
    </reaction>
</comment>
<feature type="domain" description="Protein kinase" evidence="22">
    <location>
        <begin position="1131"/>
        <end position="1450"/>
    </location>
</feature>
<feature type="domain" description="Gnk2-homologous" evidence="23">
    <location>
        <begin position="139"/>
        <end position="247"/>
    </location>
</feature>
<keyword evidence="6" id="KW-0812">Transmembrane</keyword>
<dbReference type="SMART" id="SM00220">
    <property type="entry name" value="S_TKc"/>
    <property type="match status" value="2"/>
</dbReference>
<dbReference type="FunFam" id="1.10.510.10:FF:001019">
    <property type="entry name" value="G-type lectin S-receptor-like serine/threonine-protein kinase B120"/>
    <property type="match status" value="1"/>
</dbReference>
<feature type="domain" description="Gnk2-homologous" evidence="23">
    <location>
        <begin position="1782"/>
        <end position="1883"/>
    </location>
</feature>
<evidence type="ECO:0000256" key="10">
    <source>
        <dbReference type="ARBA" id="ARBA00022777"/>
    </source>
</evidence>
<evidence type="ECO:0000256" key="20">
    <source>
        <dbReference type="SAM" id="MobiDB-lite"/>
    </source>
</evidence>
<dbReference type="Gene3D" id="3.30.430.20">
    <property type="entry name" value="Gnk2 domain, C-X8-C-X2-C motif"/>
    <property type="match status" value="12"/>
</dbReference>
<dbReference type="FunFam" id="3.30.200.20:FF:000924">
    <property type="entry name" value="Uncharacterized protein"/>
    <property type="match status" value="1"/>
</dbReference>
<keyword evidence="25" id="KW-1185">Reference proteome</keyword>
<dbReference type="InterPro" id="IPR001245">
    <property type="entry name" value="Ser-Thr/Tyr_kinase_cat_dom"/>
</dbReference>
<feature type="domain" description="Gnk2-homologous" evidence="23">
    <location>
        <begin position="2349"/>
        <end position="2457"/>
    </location>
</feature>
<evidence type="ECO:0000256" key="17">
    <source>
        <dbReference type="ARBA" id="ARBA00047899"/>
    </source>
</evidence>
<feature type="binding site" evidence="19">
    <location>
        <position position="2562"/>
    </location>
    <ligand>
        <name>ATP</name>
        <dbReference type="ChEBI" id="CHEBI:30616"/>
    </ligand>
</feature>
<dbReference type="FunFam" id="3.30.430.20:FF:000003">
    <property type="entry name" value="Cysteine-rich RLK (RECEPTOR-like protein kinase) 10"/>
    <property type="match status" value="4"/>
</dbReference>
<evidence type="ECO:0000259" key="23">
    <source>
        <dbReference type="PROSITE" id="PS51473"/>
    </source>
</evidence>
<feature type="region of interest" description="Disordered" evidence="20">
    <location>
        <begin position="1097"/>
        <end position="1153"/>
    </location>
</feature>
<feature type="signal peptide" evidence="21">
    <location>
        <begin position="1"/>
        <end position="24"/>
    </location>
</feature>
<feature type="domain" description="Gnk2-homologous" evidence="23">
    <location>
        <begin position="1509"/>
        <end position="1617"/>
    </location>
</feature>
<dbReference type="PROSITE" id="PS00107">
    <property type="entry name" value="PROTEIN_KINASE_ATP"/>
    <property type="match status" value="2"/>
</dbReference>
<feature type="domain" description="Gnk2-homologous" evidence="23">
    <location>
        <begin position="869"/>
        <end position="973"/>
    </location>
</feature>
<accession>A0A9Q0FZ14</accession>
<feature type="domain" description="Protein kinase" evidence="22">
    <location>
        <begin position="549"/>
        <end position="820"/>
    </location>
</feature>
<feature type="binding site" evidence="19">
    <location>
        <position position="577"/>
    </location>
    <ligand>
        <name>ATP</name>
        <dbReference type="ChEBI" id="CHEBI:30616"/>
    </ligand>
</feature>
<dbReference type="InterPro" id="IPR017441">
    <property type="entry name" value="Protein_kinase_ATP_BS"/>
</dbReference>
<keyword evidence="7 21" id="KW-0732">Signal</keyword>
<name>A0A9Q0FZ14_9ROSI</name>
<dbReference type="GO" id="GO:0005524">
    <property type="term" value="F:ATP binding"/>
    <property type="evidence" value="ECO:0007669"/>
    <property type="project" value="UniProtKB-UniRule"/>
</dbReference>
<gene>
    <name evidence="24" type="ORF">Tsubulata_027341</name>
</gene>
<dbReference type="GO" id="GO:0005886">
    <property type="term" value="C:plasma membrane"/>
    <property type="evidence" value="ECO:0007669"/>
    <property type="project" value="TreeGrafter"/>
</dbReference>
<evidence type="ECO:0000256" key="9">
    <source>
        <dbReference type="ARBA" id="ARBA00022741"/>
    </source>
</evidence>